<accession>A0ACC1PRZ3</accession>
<evidence type="ECO:0000313" key="1">
    <source>
        <dbReference type="EMBL" id="KAJ2997565.1"/>
    </source>
</evidence>
<organism evidence="1 2">
    <name type="scientific">Trametes sanguinea</name>
    <dbReference type="NCBI Taxonomy" id="158606"/>
    <lineage>
        <taxon>Eukaryota</taxon>
        <taxon>Fungi</taxon>
        <taxon>Dikarya</taxon>
        <taxon>Basidiomycota</taxon>
        <taxon>Agaricomycotina</taxon>
        <taxon>Agaricomycetes</taxon>
        <taxon>Polyporales</taxon>
        <taxon>Polyporaceae</taxon>
        <taxon>Trametes</taxon>
    </lineage>
</organism>
<proteinExistence type="predicted"/>
<gene>
    <name evidence="1" type="ORF">NUW54_g7117</name>
</gene>
<evidence type="ECO:0000313" key="2">
    <source>
        <dbReference type="Proteomes" id="UP001144978"/>
    </source>
</evidence>
<name>A0ACC1PRZ3_9APHY</name>
<reference evidence="1" key="1">
    <citation type="submission" date="2022-08" db="EMBL/GenBank/DDBJ databases">
        <title>Genome Sequence of Pycnoporus sanguineus.</title>
        <authorList>
            <person name="Buettner E."/>
        </authorList>
    </citation>
    <scope>NUCLEOTIDE SEQUENCE</scope>
    <source>
        <strain evidence="1">CG-C14</strain>
    </source>
</reference>
<protein>
    <submittedName>
        <fullName evidence="1">Uncharacterized protein</fullName>
    </submittedName>
</protein>
<keyword evidence="2" id="KW-1185">Reference proteome</keyword>
<dbReference type="Proteomes" id="UP001144978">
    <property type="component" value="Unassembled WGS sequence"/>
</dbReference>
<dbReference type="EMBL" id="JANSHE010002000">
    <property type="protein sequence ID" value="KAJ2997565.1"/>
    <property type="molecule type" value="Genomic_DNA"/>
</dbReference>
<comment type="caution">
    <text evidence="1">The sequence shown here is derived from an EMBL/GenBank/DDBJ whole genome shotgun (WGS) entry which is preliminary data.</text>
</comment>
<sequence>MGIQPRSHPSPLPAADEHVAPGRMRFLFDPARRRVVPLEFTAWGIASPPHPVFHAESLDGNVRMSRTGGIDPPHYLSSARKPME</sequence>